<dbReference type="Proteomes" id="UP001560573">
    <property type="component" value="Unassembled WGS sequence"/>
</dbReference>
<gene>
    <name evidence="1" type="ORF">QTN47_17185</name>
</gene>
<keyword evidence="2" id="KW-1185">Reference proteome</keyword>
<protein>
    <submittedName>
        <fullName evidence="1">Uncharacterized protein</fullName>
    </submittedName>
</protein>
<evidence type="ECO:0000313" key="2">
    <source>
        <dbReference type="Proteomes" id="UP001560573"/>
    </source>
</evidence>
<evidence type="ECO:0000313" key="1">
    <source>
        <dbReference type="EMBL" id="MEX6689247.1"/>
    </source>
</evidence>
<comment type="caution">
    <text evidence="1">The sequence shown here is derived from an EMBL/GenBank/DDBJ whole genome shotgun (WGS) entry which is preliminary data.</text>
</comment>
<dbReference type="EMBL" id="JAULBC010000005">
    <property type="protein sequence ID" value="MEX6689247.1"/>
    <property type="molecule type" value="Genomic_DNA"/>
</dbReference>
<accession>A0ABV3ZH68</accession>
<sequence length="96" mass="10747">MNLYQKEIDQIHSPLGMVPATEKKTHLEAFHEGFKISGVVQSGAFANCYVYKTLPGQCEVKALIANRIIKELGLPVVAIATTFQTRDSFIVQYLYN</sequence>
<proteinExistence type="predicted"/>
<reference evidence="1 2" key="1">
    <citation type="submission" date="2023-07" db="EMBL/GenBank/DDBJ databases">
        <authorList>
            <person name="Lian W.-H."/>
        </authorList>
    </citation>
    <scope>NUCLEOTIDE SEQUENCE [LARGE SCALE GENOMIC DNA]</scope>
    <source>
        <strain evidence="1 2">SYSU DXS3180</strain>
    </source>
</reference>
<organism evidence="1 2">
    <name type="scientific">Danxiaibacter flavus</name>
    <dbReference type="NCBI Taxonomy" id="3049108"/>
    <lineage>
        <taxon>Bacteria</taxon>
        <taxon>Pseudomonadati</taxon>
        <taxon>Bacteroidota</taxon>
        <taxon>Chitinophagia</taxon>
        <taxon>Chitinophagales</taxon>
        <taxon>Chitinophagaceae</taxon>
        <taxon>Danxiaibacter</taxon>
    </lineage>
</organism>
<name>A0ABV3ZH68_9BACT</name>
<dbReference type="RefSeq" id="WP_369330653.1">
    <property type="nucleotide sequence ID" value="NZ_JAULBC010000005.1"/>
</dbReference>